<evidence type="ECO:0000256" key="3">
    <source>
        <dbReference type="ARBA" id="ARBA00007588"/>
    </source>
</evidence>
<dbReference type="GO" id="GO:0047091">
    <property type="term" value="F:L-lysine 6-monooxygenase (NADPH) activity"/>
    <property type="evidence" value="ECO:0007669"/>
    <property type="project" value="UniProtKB-EC"/>
</dbReference>
<dbReference type="InterPro" id="IPR025700">
    <property type="entry name" value="Lys/Orn_oxygenase"/>
</dbReference>
<dbReference type="Pfam" id="PF13434">
    <property type="entry name" value="Lys_Orn_oxgnase"/>
    <property type="match status" value="1"/>
</dbReference>
<evidence type="ECO:0000256" key="1">
    <source>
        <dbReference type="ARBA" id="ARBA00001974"/>
    </source>
</evidence>
<evidence type="ECO:0000256" key="15">
    <source>
        <dbReference type="ARBA" id="ARBA00048407"/>
    </source>
</evidence>
<sequence>MFDRELVGVGLGPANLGLAIALEEAGAAADALFLDRRPGFDWHPDMLLSSSTMQISYLKDLATQRDPRSAYTFVNYLHERGRMSDFINKQTFFPSRLEFTDYLSWAVDRLQTPVTWGAEVVGVELDEHTGGCVVSWRSGGRLHRTTTRHVAVGVGSTPRMPAWSAGLDGVFHNTRLLGGLRTAGLTGRSRVAVVGQGQSAAEAVRHVLETYPGVSVDCYISSYGMTPADDSPFANRVFDPAAVDDFYFADASVRDELLGRHRSTNYSSVDPDLLSWLYDFEYHEKITGEGRLRFQRATRVTGATAAGGRVTLDVLRRMTGTRTRESYDAVVCATGFTSPLPRHLLGASFGDCSDAWLARDYRVHRADGSPLPVFVLGATESGHGLGSGLLSNVAVRGGEIAAQVAASARSGGVLELAGR</sequence>
<dbReference type="Proteomes" id="UP000239415">
    <property type="component" value="Unassembled WGS sequence"/>
</dbReference>
<evidence type="ECO:0000256" key="10">
    <source>
        <dbReference type="ARBA" id="ARBA00023033"/>
    </source>
</evidence>
<dbReference type="RefSeq" id="WP_106317834.1">
    <property type="nucleotide sequence ID" value="NZ_BOMO01000022.1"/>
</dbReference>
<keyword evidence="8" id="KW-0521">NADP</keyword>
<protein>
    <recommendedName>
        <fullName evidence="5">L-lysine N6-monooxygenase MbtG</fullName>
        <ecNumber evidence="4">1.14.13.59</ecNumber>
    </recommendedName>
    <alternativeName>
        <fullName evidence="14">Lysine 6-N-hydroxylase</fullName>
    </alternativeName>
    <alternativeName>
        <fullName evidence="13">Lysine N6-hydroxylase</fullName>
    </alternativeName>
    <alternativeName>
        <fullName evidence="11">Lysine-N-oxygenase</fullName>
    </alternativeName>
    <alternativeName>
        <fullName evidence="12">Mycobactin synthase protein G</fullName>
    </alternativeName>
</protein>
<proteinExistence type="inferred from homology"/>
<evidence type="ECO:0000256" key="12">
    <source>
        <dbReference type="ARBA" id="ARBA00031158"/>
    </source>
</evidence>
<keyword evidence="17" id="KW-1185">Reference proteome</keyword>
<evidence type="ECO:0000256" key="6">
    <source>
        <dbReference type="ARBA" id="ARBA00022630"/>
    </source>
</evidence>
<comment type="catalytic activity">
    <reaction evidence="15">
        <text>L-lysine + NADPH + O2 = N(6)-hydroxy-L-lysine + NADP(+) + H2O</text>
        <dbReference type="Rhea" id="RHEA:23228"/>
        <dbReference type="ChEBI" id="CHEBI:15377"/>
        <dbReference type="ChEBI" id="CHEBI:15379"/>
        <dbReference type="ChEBI" id="CHEBI:32551"/>
        <dbReference type="ChEBI" id="CHEBI:57783"/>
        <dbReference type="ChEBI" id="CHEBI:57820"/>
        <dbReference type="ChEBI" id="CHEBI:58349"/>
        <dbReference type="EC" id="1.14.13.59"/>
    </reaction>
</comment>
<comment type="similarity">
    <text evidence="3">Belongs to the lysine N(6)-hydroxylase/L-ornithine N(5)-oxygenase family.</text>
</comment>
<comment type="caution">
    <text evidence="16">The sequence shown here is derived from an EMBL/GenBank/DDBJ whole genome shotgun (WGS) entry which is preliminary data.</text>
</comment>
<dbReference type="EMBL" id="PVMZ01000004">
    <property type="protein sequence ID" value="PRX22857.1"/>
    <property type="molecule type" value="Genomic_DNA"/>
</dbReference>
<evidence type="ECO:0000256" key="7">
    <source>
        <dbReference type="ARBA" id="ARBA00022827"/>
    </source>
</evidence>
<dbReference type="Gene3D" id="3.50.50.60">
    <property type="entry name" value="FAD/NAD(P)-binding domain"/>
    <property type="match status" value="1"/>
</dbReference>
<evidence type="ECO:0000256" key="4">
    <source>
        <dbReference type="ARBA" id="ARBA00013076"/>
    </source>
</evidence>
<keyword evidence="9" id="KW-0560">Oxidoreductase</keyword>
<dbReference type="SUPFAM" id="SSF51905">
    <property type="entry name" value="FAD/NAD(P)-binding domain"/>
    <property type="match status" value="2"/>
</dbReference>
<keyword evidence="7" id="KW-0274">FAD</keyword>
<evidence type="ECO:0000256" key="14">
    <source>
        <dbReference type="ARBA" id="ARBA00032738"/>
    </source>
</evidence>
<evidence type="ECO:0000256" key="8">
    <source>
        <dbReference type="ARBA" id="ARBA00022857"/>
    </source>
</evidence>
<keyword evidence="10" id="KW-0503">Monooxygenase</keyword>
<dbReference type="PANTHER" id="PTHR42802:SF1">
    <property type="entry name" value="L-ORNITHINE N(5)-MONOOXYGENASE"/>
    <property type="match status" value="1"/>
</dbReference>
<dbReference type="OrthoDB" id="7527071at2"/>
<dbReference type="AlphaFoldDB" id="A0A2T0KHZ4"/>
<dbReference type="InterPro" id="IPR036188">
    <property type="entry name" value="FAD/NAD-bd_sf"/>
</dbReference>
<reference evidence="16 17" key="1">
    <citation type="submission" date="2018-03" db="EMBL/GenBank/DDBJ databases">
        <title>Genomic Encyclopedia of Archaeal and Bacterial Type Strains, Phase II (KMG-II): from individual species to whole genera.</title>
        <authorList>
            <person name="Goeker M."/>
        </authorList>
    </citation>
    <scope>NUCLEOTIDE SEQUENCE [LARGE SCALE GENOMIC DNA]</scope>
    <source>
        <strain evidence="16 17">DSM 43146</strain>
    </source>
</reference>
<evidence type="ECO:0000256" key="5">
    <source>
        <dbReference type="ARBA" id="ARBA00016406"/>
    </source>
</evidence>
<dbReference type="EC" id="1.14.13.59" evidence="4"/>
<dbReference type="PANTHER" id="PTHR42802">
    <property type="entry name" value="MONOOXYGENASE"/>
    <property type="match status" value="1"/>
</dbReference>
<comment type="cofactor">
    <cofactor evidence="1">
        <name>FAD</name>
        <dbReference type="ChEBI" id="CHEBI:57692"/>
    </cofactor>
</comment>
<accession>A0A2T0KHZ4</accession>
<evidence type="ECO:0000256" key="13">
    <source>
        <dbReference type="ARBA" id="ARBA00032493"/>
    </source>
</evidence>
<organism evidence="16 17">
    <name type="scientific">Actinoplanes italicus</name>
    <dbReference type="NCBI Taxonomy" id="113567"/>
    <lineage>
        <taxon>Bacteria</taxon>
        <taxon>Bacillati</taxon>
        <taxon>Actinomycetota</taxon>
        <taxon>Actinomycetes</taxon>
        <taxon>Micromonosporales</taxon>
        <taxon>Micromonosporaceae</taxon>
        <taxon>Actinoplanes</taxon>
    </lineage>
</organism>
<evidence type="ECO:0000313" key="17">
    <source>
        <dbReference type="Proteomes" id="UP000239415"/>
    </source>
</evidence>
<gene>
    <name evidence="16" type="ORF">CLV67_104385</name>
</gene>
<name>A0A2T0KHZ4_9ACTN</name>
<comment type="pathway">
    <text evidence="2">Siderophore biosynthesis.</text>
</comment>
<evidence type="ECO:0000313" key="16">
    <source>
        <dbReference type="EMBL" id="PRX22857.1"/>
    </source>
</evidence>
<evidence type="ECO:0000256" key="11">
    <source>
        <dbReference type="ARBA" id="ARBA00029939"/>
    </source>
</evidence>
<evidence type="ECO:0000256" key="2">
    <source>
        <dbReference type="ARBA" id="ARBA00004924"/>
    </source>
</evidence>
<keyword evidence="6" id="KW-0285">Flavoprotein</keyword>
<evidence type="ECO:0000256" key="9">
    <source>
        <dbReference type="ARBA" id="ARBA00023002"/>
    </source>
</evidence>